<accession>A0A8S5T5D4</accession>
<evidence type="ECO:0000313" key="2">
    <source>
        <dbReference type="EMBL" id="DAF58199.1"/>
    </source>
</evidence>
<dbReference type="PROSITE" id="PS51750">
    <property type="entry name" value="BRO_N"/>
    <property type="match status" value="1"/>
</dbReference>
<dbReference type="SMART" id="SM01040">
    <property type="entry name" value="Bro-N"/>
    <property type="match status" value="1"/>
</dbReference>
<dbReference type="PROSITE" id="PS00018">
    <property type="entry name" value="EF_HAND_1"/>
    <property type="match status" value="1"/>
</dbReference>
<dbReference type="InterPro" id="IPR018247">
    <property type="entry name" value="EF_Hand_1_Ca_BS"/>
</dbReference>
<dbReference type="EMBL" id="BK032748">
    <property type="protein sequence ID" value="DAF58199.1"/>
    <property type="molecule type" value="Genomic_DNA"/>
</dbReference>
<name>A0A8S5T5D4_9CAUD</name>
<reference evidence="2" key="1">
    <citation type="journal article" date="2021" name="Proc. Natl. Acad. Sci. U.S.A.">
        <title>A Catalog of Tens of Thousands of Viruses from Human Metagenomes Reveals Hidden Associations with Chronic Diseases.</title>
        <authorList>
            <person name="Tisza M.J."/>
            <person name="Buck C.B."/>
        </authorList>
    </citation>
    <scope>NUCLEOTIDE SEQUENCE</scope>
    <source>
        <strain evidence="2">CtMBu2</strain>
    </source>
</reference>
<organism evidence="2">
    <name type="scientific">Siphoviridae sp. ctMBu2</name>
    <dbReference type="NCBI Taxonomy" id="2827853"/>
    <lineage>
        <taxon>Viruses</taxon>
        <taxon>Duplodnaviria</taxon>
        <taxon>Heunggongvirae</taxon>
        <taxon>Uroviricota</taxon>
        <taxon>Caudoviricetes</taxon>
    </lineage>
</organism>
<proteinExistence type="predicted"/>
<evidence type="ECO:0000259" key="1">
    <source>
        <dbReference type="PROSITE" id="PS51750"/>
    </source>
</evidence>
<feature type="domain" description="Bro-N" evidence="1">
    <location>
        <begin position="34"/>
        <end position="154"/>
    </location>
</feature>
<dbReference type="Pfam" id="PF02498">
    <property type="entry name" value="Bro-N"/>
    <property type="match status" value="1"/>
</dbReference>
<protein>
    <submittedName>
        <fullName evidence="2">BRO family protein</fullName>
    </submittedName>
</protein>
<dbReference type="Pfam" id="PF10549">
    <property type="entry name" value="ORF11CD3"/>
    <property type="match status" value="1"/>
</dbReference>
<dbReference type="InterPro" id="IPR003497">
    <property type="entry name" value="BRO_N_domain"/>
</dbReference>
<dbReference type="InterPro" id="IPR018877">
    <property type="entry name" value="Phage_P22_Orf201_C"/>
</dbReference>
<sequence>MTTKHHTTALAPAGAFLWAREIANLPRFFYSSKELNMANLIFGGTSLSVIDRNGDKWLTVNDIAAALYPSGERGSQTATPFVTRVRDLYRRHAEEFTDSMTALIEMEGAGGRQKVRVFSLRGAHLLGMFARSKKAKEFRRWVLDIIERHNHEHGILTTQYHQALLDYATGKANASLCGRGLNLWKQEKPGIRKRLADIVQKIQPDMFITAR</sequence>